<comment type="caution">
    <text evidence="1">The sequence shown here is derived from an EMBL/GenBank/DDBJ whole genome shotgun (WGS) entry which is preliminary data.</text>
</comment>
<dbReference type="PANTHER" id="PTHR38224">
    <property type="entry name" value="PHLOEM SPECIFIC PROTEIN"/>
    <property type="match status" value="1"/>
</dbReference>
<dbReference type="EMBL" id="RXIC02000022">
    <property type="protein sequence ID" value="KAB1215651.1"/>
    <property type="molecule type" value="Genomic_DNA"/>
</dbReference>
<evidence type="ECO:0000313" key="1">
    <source>
        <dbReference type="EMBL" id="KAB1215651.1"/>
    </source>
</evidence>
<gene>
    <name evidence="1" type="ORF">CJ030_MR4G023312</name>
</gene>
<name>A0A6A1VRW2_9ROSI</name>
<proteinExistence type="predicted"/>
<dbReference type="PANTHER" id="PTHR38224:SF1">
    <property type="entry name" value="PHLOEM SPECIFIC PROTEIN"/>
    <property type="match status" value="1"/>
</dbReference>
<dbReference type="Proteomes" id="UP000516437">
    <property type="component" value="Chromosome 4"/>
</dbReference>
<evidence type="ECO:0000313" key="2">
    <source>
        <dbReference type="Proteomes" id="UP000516437"/>
    </source>
</evidence>
<sequence length="134" mass="15536">MMRTSCDDYSLRNQYGWDTTPNSYSAQVRRTERMPAAVLIDGPQYPDHGHVIVSKVTYEEDGLGSHGLKHHHHYPTPKIQEKVEVIEYERVDGLGRNGRSEVYEVESIDVEADGYIQKKHRSYDVPKYNTYKGY</sequence>
<protein>
    <submittedName>
        <fullName evidence="1">Uncharacterized protein</fullName>
    </submittedName>
</protein>
<dbReference type="OrthoDB" id="1246837at2759"/>
<reference evidence="1 2" key="1">
    <citation type="journal article" date="2019" name="Plant Biotechnol. J.">
        <title>The red bayberry genome and genetic basis of sex determination.</title>
        <authorList>
            <person name="Jia H.M."/>
            <person name="Jia H.J."/>
            <person name="Cai Q.L."/>
            <person name="Wang Y."/>
            <person name="Zhao H.B."/>
            <person name="Yang W.F."/>
            <person name="Wang G.Y."/>
            <person name="Li Y.H."/>
            <person name="Zhan D.L."/>
            <person name="Shen Y.T."/>
            <person name="Niu Q.F."/>
            <person name="Chang L."/>
            <person name="Qiu J."/>
            <person name="Zhao L."/>
            <person name="Xie H.B."/>
            <person name="Fu W.Y."/>
            <person name="Jin J."/>
            <person name="Li X.W."/>
            <person name="Jiao Y."/>
            <person name="Zhou C.C."/>
            <person name="Tu T."/>
            <person name="Chai C.Y."/>
            <person name="Gao J.L."/>
            <person name="Fan L.J."/>
            <person name="van de Weg E."/>
            <person name="Wang J.Y."/>
            <person name="Gao Z.S."/>
        </authorList>
    </citation>
    <scope>NUCLEOTIDE SEQUENCE [LARGE SCALE GENOMIC DNA]</scope>
    <source>
        <tissue evidence="1">Leaves</tissue>
    </source>
</reference>
<keyword evidence="2" id="KW-1185">Reference proteome</keyword>
<accession>A0A6A1VRW2</accession>
<dbReference type="AlphaFoldDB" id="A0A6A1VRW2"/>
<organism evidence="1 2">
    <name type="scientific">Morella rubra</name>
    <name type="common">Chinese bayberry</name>
    <dbReference type="NCBI Taxonomy" id="262757"/>
    <lineage>
        <taxon>Eukaryota</taxon>
        <taxon>Viridiplantae</taxon>
        <taxon>Streptophyta</taxon>
        <taxon>Embryophyta</taxon>
        <taxon>Tracheophyta</taxon>
        <taxon>Spermatophyta</taxon>
        <taxon>Magnoliopsida</taxon>
        <taxon>eudicotyledons</taxon>
        <taxon>Gunneridae</taxon>
        <taxon>Pentapetalae</taxon>
        <taxon>rosids</taxon>
        <taxon>fabids</taxon>
        <taxon>Fagales</taxon>
        <taxon>Myricaceae</taxon>
        <taxon>Morella</taxon>
    </lineage>
</organism>